<name>A4A0H8_9BACT</name>
<accession>A4A0H8</accession>
<dbReference type="Pfam" id="PF00300">
    <property type="entry name" value="His_Phos_1"/>
    <property type="match status" value="1"/>
</dbReference>
<dbReference type="Proteomes" id="UP000004358">
    <property type="component" value="Unassembled WGS sequence"/>
</dbReference>
<dbReference type="CDD" id="cd07067">
    <property type="entry name" value="HP_PGM_like"/>
    <property type="match status" value="1"/>
</dbReference>
<comment type="caution">
    <text evidence="1">The sequence shown here is derived from an EMBL/GenBank/DDBJ whole genome shotgun (WGS) entry which is preliminary data.</text>
</comment>
<gene>
    <name evidence="1" type="ORF">DSM3645_25552</name>
</gene>
<dbReference type="PANTHER" id="PTHR47623:SF1">
    <property type="entry name" value="OS09G0287300 PROTEIN"/>
    <property type="match status" value="1"/>
</dbReference>
<sequence>METMRTMPQRRLILMRHAKSSWKEGSSDHERPLNERGRAAAPLVAAELQKRGWTPEMVVASNARRTVETWERMRENFSPTPQIVLDSSLYLSGYSELVSAAAQLPGFCQSALFLGHNPGWEMAASQLSGESLEMATGMAVLFTVEAATWQSAFLNGDWKFVSIIRPRELI</sequence>
<dbReference type="Gene3D" id="3.40.50.1240">
    <property type="entry name" value="Phosphoglycerate mutase-like"/>
    <property type="match status" value="1"/>
</dbReference>
<protein>
    <recommendedName>
        <fullName evidence="3">Phosphohistidine phosphatase</fullName>
    </recommendedName>
</protein>
<evidence type="ECO:0000313" key="1">
    <source>
        <dbReference type="EMBL" id="EAQ77798.1"/>
    </source>
</evidence>
<evidence type="ECO:0000313" key="2">
    <source>
        <dbReference type="Proteomes" id="UP000004358"/>
    </source>
</evidence>
<reference evidence="1 2" key="1">
    <citation type="submission" date="2006-02" db="EMBL/GenBank/DDBJ databases">
        <authorList>
            <person name="Amann R."/>
            <person name="Ferriera S."/>
            <person name="Johnson J."/>
            <person name="Kravitz S."/>
            <person name="Halpern A."/>
            <person name="Remington K."/>
            <person name="Beeson K."/>
            <person name="Tran B."/>
            <person name="Rogers Y.-H."/>
            <person name="Friedman R."/>
            <person name="Venter J.C."/>
        </authorList>
    </citation>
    <scope>NUCLEOTIDE SEQUENCE [LARGE SCALE GENOMIC DNA]</scope>
    <source>
        <strain evidence="1 2">DSM 3645</strain>
    </source>
</reference>
<dbReference type="InterPro" id="IPR029033">
    <property type="entry name" value="His_PPase_superfam"/>
</dbReference>
<dbReference type="PANTHER" id="PTHR47623">
    <property type="entry name" value="OS09G0287300 PROTEIN"/>
    <property type="match status" value="1"/>
</dbReference>
<dbReference type="STRING" id="314230.DSM3645_25552"/>
<dbReference type="InterPro" id="IPR013078">
    <property type="entry name" value="His_Pase_superF_clade-1"/>
</dbReference>
<dbReference type="HOGENOM" id="CLU_084603_0_2_0"/>
<proteinExistence type="predicted"/>
<dbReference type="EMBL" id="AANZ01000028">
    <property type="protein sequence ID" value="EAQ77798.1"/>
    <property type="molecule type" value="Genomic_DNA"/>
</dbReference>
<dbReference type="eggNOG" id="COG2062">
    <property type="taxonomic scope" value="Bacteria"/>
</dbReference>
<dbReference type="AlphaFoldDB" id="A4A0H8"/>
<organism evidence="1 2">
    <name type="scientific">Blastopirellula marina DSM 3645</name>
    <dbReference type="NCBI Taxonomy" id="314230"/>
    <lineage>
        <taxon>Bacteria</taxon>
        <taxon>Pseudomonadati</taxon>
        <taxon>Planctomycetota</taxon>
        <taxon>Planctomycetia</taxon>
        <taxon>Pirellulales</taxon>
        <taxon>Pirellulaceae</taxon>
        <taxon>Blastopirellula</taxon>
    </lineage>
</organism>
<dbReference type="SUPFAM" id="SSF53254">
    <property type="entry name" value="Phosphoglycerate mutase-like"/>
    <property type="match status" value="1"/>
</dbReference>
<evidence type="ECO:0008006" key="3">
    <source>
        <dbReference type="Google" id="ProtNLM"/>
    </source>
</evidence>